<evidence type="ECO:0000313" key="5">
    <source>
        <dbReference type="Proteomes" id="UP000003527"/>
    </source>
</evidence>
<keyword evidence="2" id="KW-0812">Transmembrane</keyword>
<evidence type="ECO:0000256" key="1">
    <source>
        <dbReference type="ARBA" id="ARBA00007362"/>
    </source>
</evidence>
<protein>
    <recommendedName>
        <fullName evidence="3">EamA domain-containing protein</fullName>
    </recommendedName>
</protein>
<dbReference type="SUPFAM" id="SSF103481">
    <property type="entry name" value="Multidrug resistance efflux transporter EmrE"/>
    <property type="match status" value="1"/>
</dbReference>
<accession>G9WSB4</accession>
<evidence type="ECO:0000259" key="3">
    <source>
        <dbReference type="Pfam" id="PF00892"/>
    </source>
</evidence>
<sequence length="137" mass="14891">MWLIFAILSSIFASLTAIFAKMGIEDVNSNLATAIRTVVVLLLSWIMVFFVHAQKGIGQISWKSWIFLILSGLSTGASWLCYYKAMQIGDVSKVAAVDKFSIVITMVLAFSLLHETSSIKTILACILIAGGTVLMAL</sequence>
<keyword evidence="2" id="KW-1133">Transmembrane helix</keyword>
<keyword evidence="2" id="KW-0472">Membrane</keyword>
<dbReference type="InterPro" id="IPR037185">
    <property type="entry name" value="EmrE-like"/>
</dbReference>
<dbReference type="Gene3D" id="1.10.3730.20">
    <property type="match status" value="1"/>
</dbReference>
<comment type="similarity">
    <text evidence="1">Belongs to the EamA transporter family.</text>
</comment>
<feature type="domain" description="EamA" evidence="3">
    <location>
        <begin position="2"/>
        <end position="136"/>
    </location>
</feature>
<dbReference type="PANTHER" id="PTHR22911:SF137">
    <property type="entry name" value="SOLUTE CARRIER FAMILY 35 MEMBER G2-RELATED"/>
    <property type="match status" value="1"/>
</dbReference>
<keyword evidence="5" id="KW-1185">Reference proteome</keyword>
<reference evidence="4 5" key="1">
    <citation type="submission" date="2011-08" db="EMBL/GenBank/DDBJ databases">
        <title>The Genome Sequence of Oribacterium sp. ACB7.</title>
        <authorList>
            <consortium name="The Broad Institute Genome Sequencing Platform"/>
            <person name="Earl A."/>
            <person name="Ward D."/>
            <person name="Feldgarden M."/>
            <person name="Gevers D."/>
            <person name="Sizova M."/>
            <person name="Hazen A."/>
            <person name="Epstein S."/>
            <person name="Young S.K."/>
            <person name="Zeng Q."/>
            <person name="Gargeya S."/>
            <person name="Fitzgerald M."/>
            <person name="Haas B."/>
            <person name="Abouelleil A."/>
            <person name="Alvarado L."/>
            <person name="Arachchi H.M."/>
            <person name="Berlin A."/>
            <person name="Brown A."/>
            <person name="Chapman S.B."/>
            <person name="Chen Z."/>
            <person name="Dunbar C."/>
            <person name="Freedman E."/>
            <person name="Gearin G."/>
            <person name="Gellesch M."/>
            <person name="Goldberg J."/>
            <person name="Griggs A."/>
            <person name="Gujja S."/>
            <person name="Heiman D."/>
            <person name="Howarth C."/>
            <person name="Larson L."/>
            <person name="Lui A."/>
            <person name="MacDonald P.J.P."/>
            <person name="Montmayeur A."/>
            <person name="Murphy C."/>
            <person name="Neiman D."/>
            <person name="Pearson M."/>
            <person name="Priest M."/>
            <person name="Roberts A."/>
            <person name="Saif S."/>
            <person name="Shea T."/>
            <person name="Shenoy N."/>
            <person name="Sisk P."/>
            <person name="Stolte C."/>
            <person name="Sykes S."/>
            <person name="Wortman J."/>
            <person name="Nusbaum C."/>
            <person name="Birren B."/>
        </authorList>
    </citation>
    <scope>NUCLEOTIDE SEQUENCE [LARGE SCALE GENOMIC DNA]</scope>
    <source>
        <strain evidence="4 5">ACB7</strain>
    </source>
</reference>
<dbReference type="PATRIC" id="fig|796944.3.peg.504"/>
<dbReference type="PANTHER" id="PTHR22911">
    <property type="entry name" value="ACYL-MALONYL CONDENSING ENZYME-RELATED"/>
    <property type="match status" value="1"/>
</dbReference>
<dbReference type="AlphaFoldDB" id="G9WSB4"/>
<feature type="transmembrane region" description="Helical" evidence="2">
    <location>
        <begin position="30"/>
        <end position="53"/>
    </location>
</feature>
<dbReference type="RefSeq" id="WP_009537648.1">
    <property type="nucleotide sequence ID" value="NZ_JH414506.1"/>
</dbReference>
<dbReference type="EMBL" id="AFZD01000006">
    <property type="protein sequence ID" value="EHL13501.1"/>
    <property type="molecule type" value="Genomic_DNA"/>
</dbReference>
<feature type="transmembrane region" description="Helical" evidence="2">
    <location>
        <begin position="65"/>
        <end position="85"/>
    </location>
</feature>
<name>G9WSB4_9FIRM</name>
<feature type="transmembrane region" description="Helical" evidence="2">
    <location>
        <begin position="91"/>
        <end position="112"/>
    </location>
</feature>
<evidence type="ECO:0000256" key="2">
    <source>
        <dbReference type="SAM" id="Phobius"/>
    </source>
</evidence>
<evidence type="ECO:0000313" key="4">
    <source>
        <dbReference type="EMBL" id="EHL13501.1"/>
    </source>
</evidence>
<dbReference type="Proteomes" id="UP000003527">
    <property type="component" value="Unassembled WGS sequence"/>
</dbReference>
<dbReference type="GO" id="GO:0016020">
    <property type="term" value="C:membrane"/>
    <property type="evidence" value="ECO:0007669"/>
    <property type="project" value="InterPro"/>
</dbReference>
<gene>
    <name evidence="4" type="ORF">HMPREF9624_01980</name>
</gene>
<comment type="caution">
    <text evidence="4">The sequence shown here is derived from an EMBL/GenBank/DDBJ whole genome shotgun (WGS) entry which is preliminary data.</text>
</comment>
<dbReference type="HOGENOM" id="CLU_120467_0_0_9"/>
<dbReference type="Pfam" id="PF00892">
    <property type="entry name" value="EamA"/>
    <property type="match status" value="1"/>
</dbReference>
<organism evidence="4 5">
    <name type="scientific">Oribacterium asaccharolyticum ACB7</name>
    <dbReference type="NCBI Taxonomy" id="796944"/>
    <lineage>
        <taxon>Bacteria</taxon>
        <taxon>Bacillati</taxon>
        <taxon>Bacillota</taxon>
        <taxon>Clostridia</taxon>
        <taxon>Lachnospirales</taxon>
        <taxon>Lachnospiraceae</taxon>
        <taxon>Oribacterium</taxon>
    </lineage>
</organism>
<proteinExistence type="inferred from homology"/>
<dbReference type="InterPro" id="IPR000620">
    <property type="entry name" value="EamA_dom"/>
</dbReference>